<keyword evidence="3 7" id="KW-1003">Cell membrane</keyword>
<dbReference type="EMBL" id="DVLP01000084">
    <property type="protein sequence ID" value="HIT74530.1"/>
    <property type="molecule type" value="Genomic_DNA"/>
</dbReference>
<feature type="transmembrane region" description="Helical" evidence="7">
    <location>
        <begin position="66"/>
        <end position="88"/>
    </location>
</feature>
<evidence type="ECO:0000256" key="7">
    <source>
        <dbReference type="RuleBase" id="RU367016"/>
    </source>
</evidence>
<comment type="caution">
    <text evidence="9">The sequence shown here is derived from an EMBL/GenBank/DDBJ whole genome shotgun (WGS) entry which is preliminary data.</text>
</comment>
<feature type="domain" description="VTT" evidence="8">
    <location>
        <begin position="45"/>
        <end position="168"/>
    </location>
</feature>
<dbReference type="Pfam" id="PF09335">
    <property type="entry name" value="VTT_dom"/>
    <property type="match status" value="1"/>
</dbReference>
<proteinExistence type="inferred from homology"/>
<feature type="transmembrane region" description="Helical" evidence="7">
    <location>
        <begin position="180"/>
        <end position="201"/>
    </location>
</feature>
<evidence type="ECO:0000313" key="9">
    <source>
        <dbReference type="EMBL" id="HIT74530.1"/>
    </source>
</evidence>
<dbReference type="InterPro" id="IPR032818">
    <property type="entry name" value="DedA-like"/>
</dbReference>
<dbReference type="PANTHER" id="PTHR30353">
    <property type="entry name" value="INNER MEMBRANE PROTEIN DEDA-RELATED"/>
    <property type="match status" value="1"/>
</dbReference>
<evidence type="ECO:0000313" key="10">
    <source>
        <dbReference type="Proteomes" id="UP000886842"/>
    </source>
</evidence>
<accession>A0A9D1GXX7</accession>
<evidence type="ECO:0000256" key="4">
    <source>
        <dbReference type="ARBA" id="ARBA00022692"/>
    </source>
</evidence>
<dbReference type="Proteomes" id="UP000886842">
    <property type="component" value="Unassembled WGS sequence"/>
</dbReference>
<dbReference type="PANTHER" id="PTHR30353:SF0">
    <property type="entry name" value="TRANSMEMBRANE PROTEIN"/>
    <property type="match status" value="1"/>
</dbReference>
<feature type="transmembrane region" description="Helical" evidence="7">
    <location>
        <begin position="149"/>
        <end position="174"/>
    </location>
</feature>
<reference evidence="9" key="1">
    <citation type="submission" date="2020-10" db="EMBL/GenBank/DDBJ databases">
        <authorList>
            <person name="Gilroy R."/>
        </authorList>
    </citation>
    <scope>NUCLEOTIDE SEQUENCE</scope>
    <source>
        <strain evidence="9">ChiGjej1B1-24693</strain>
    </source>
</reference>
<name>A0A9D1GXX7_9ACTN</name>
<comment type="subcellular location">
    <subcellularLocation>
        <location evidence="1 7">Cell membrane</location>
        <topology evidence="1 7">Multi-pass membrane protein</topology>
    </subcellularLocation>
</comment>
<keyword evidence="6 7" id="KW-0472">Membrane</keyword>
<evidence type="ECO:0000256" key="5">
    <source>
        <dbReference type="ARBA" id="ARBA00022989"/>
    </source>
</evidence>
<sequence length="225" mass="24539">MPVGQDRRGRLFQFFNDFIQTHADSPWAIVVMAVCTVIDGFFPPVPSESLVVGLAAISSSTGTPPWWLLAPVAAAAAWGGDNIAYLIGRAIGTRWLVRRFPRMVRVLDWAERHLERRGAMIIIVARFIPGGRVAVNLTCGASGFLQRRFMALTVLSGVTWALYSVGLGVLAGAWLEHNPLLAAAIGVVGAVILGVLVDQILQRLFPHRATDEKLVHRPDRGEEPD</sequence>
<organism evidence="9 10">
    <name type="scientific">Candidatus Avipropionibacterium avicola</name>
    <dbReference type="NCBI Taxonomy" id="2840701"/>
    <lineage>
        <taxon>Bacteria</taxon>
        <taxon>Bacillati</taxon>
        <taxon>Actinomycetota</taxon>
        <taxon>Actinomycetes</taxon>
        <taxon>Propionibacteriales</taxon>
        <taxon>Propionibacteriaceae</taxon>
        <taxon>Propionibacteriaceae incertae sedis</taxon>
        <taxon>Candidatus Avipropionibacterium</taxon>
    </lineage>
</organism>
<dbReference type="InterPro" id="IPR032816">
    <property type="entry name" value="VTT_dom"/>
</dbReference>
<comment type="similarity">
    <text evidence="2 7">Belongs to the DedA family.</text>
</comment>
<keyword evidence="5 7" id="KW-1133">Transmembrane helix</keyword>
<reference evidence="9" key="2">
    <citation type="journal article" date="2021" name="PeerJ">
        <title>Extensive microbial diversity within the chicken gut microbiome revealed by metagenomics and culture.</title>
        <authorList>
            <person name="Gilroy R."/>
            <person name="Ravi A."/>
            <person name="Getino M."/>
            <person name="Pursley I."/>
            <person name="Horton D.L."/>
            <person name="Alikhan N.F."/>
            <person name="Baker D."/>
            <person name="Gharbi K."/>
            <person name="Hall N."/>
            <person name="Watson M."/>
            <person name="Adriaenssens E.M."/>
            <person name="Foster-Nyarko E."/>
            <person name="Jarju S."/>
            <person name="Secka A."/>
            <person name="Antonio M."/>
            <person name="Oren A."/>
            <person name="Chaudhuri R.R."/>
            <person name="La Ragione R."/>
            <person name="Hildebrand F."/>
            <person name="Pallen M.J."/>
        </authorList>
    </citation>
    <scope>NUCLEOTIDE SEQUENCE</scope>
    <source>
        <strain evidence="9">ChiGjej1B1-24693</strain>
    </source>
</reference>
<evidence type="ECO:0000256" key="6">
    <source>
        <dbReference type="ARBA" id="ARBA00023136"/>
    </source>
</evidence>
<keyword evidence="4 7" id="KW-0812">Transmembrane</keyword>
<dbReference type="GO" id="GO:0005886">
    <property type="term" value="C:plasma membrane"/>
    <property type="evidence" value="ECO:0007669"/>
    <property type="project" value="UniProtKB-SubCell"/>
</dbReference>
<evidence type="ECO:0000256" key="3">
    <source>
        <dbReference type="ARBA" id="ARBA00022475"/>
    </source>
</evidence>
<gene>
    <name evidence="9" type="ORF">IAA98_03000</name>
</gene>
<protein>
    <submittedName>
        <fullName evidence="9">DedA family protein</fullName>
    </submittedName>
</protein>
<evidence type="ECO:0000256" key="1">
    <source>
        <dbReference type="ARBA" id="ARBA00004651"/>
    </source>
</evidence>
<feature type="transmembrane region" description="Helical" evidence="7">
    <location>
        <begin position="27"/>
        <end position="46"/>
    </location>
</feature>
<evidence type="ECO:0000259" key="8">
    <source>
        <dbReference type="Pfam" id="PF09335"/>
    </source>
</evidence>
<evidence type="ECO:0000256" key="2">
    <source>
        <dbReference type="ARBA" id="ARBA00010792"/>
    </source>
</evidence>
<dbReference type="AlphaFoldDB" id="A0A9D1GXX7"/>